<dbReference type="InterPro" id="IPR019052">
    <property type="entry name" value="DUF2383"/>
</dbReference>
<dbReference type="InterPro" id="IPR016920">
    <property type="entry name" value="UCP029477"/>
</dbReference>
<dbReference type="Pfam" id="PF09537">
    <property type="entry name" value="DUF2383"/>
    <property type="match status" value="1"/>
</dbReference>
<dbReference type="EMBL" id="LR590484">
    <property type="protein sequence ID" value="VTR55070.1"/>
    <property type="molecule type" value="Genomic_DNA"/>
</dbReference>
<protein>
    <submittedName>
        <fullName evidence="2">Domain of uncharacterized function (DUF2383)</fullName>
    </submittedName>
</protein>
<accession>A0A4U9W842</accession>
<dbReference type="AlphaFoldDB" id="A0A4U9W842"/>
<feature type="domain" description="DUF2383" evidence="1">
    <location>
        <begin position="25"/>
        <end position="134"/>
    </location>
</feature>
<dbReference type="Gene3D" id="1.20.1260.10">
    <property type="match status" value="1"/>
</dbReference>
<evidence type="ECO:0000313" key="3">
    <source>
        <dbReference type="Proteomes" id="UP000308196"/>
    </source>
</evidence>
<proteinExistence type="predicted"/>
<dbReference type="InterPro" id="IPR011971">
    <property type="entry name" value="CHP02284"/>
</dbReference>
<name>A0A4U9W842_9SPHI</name>
<evidence type="ECO:0000313" key="2">
    <source>
        <dbReference type="EMBL" id="VTR55070.1"/>
    </source>
</evidence>
<organism evidence="2 3">
    <name type="scientific">Sphingobacterium thalpophilum</name>
    <dbReference type="NCBI Taxonomy" id="259"/>
    <lineage>
        <taxon>Bacteria</taxon>
        <taxon>Pseudomonadati</taxon>
        <taxon>Bacteroidota</taxon>
        <taxon>Sphingobacteriia</taxon>
        <taxon>Sphingobacteriales</taxon>
        <taxon>Sphingobacteriaceae</taxon>
        <taxon>Sphingobacterium</taxon>
    </lineage>
</organism>
<dbReference type="STRING" id="1123265.GCA_000686625_00561"/>
<dbReference type="PIRSF" id="PIRSF029477">
    <property type="entry name" value="UCP029477"/>
    <property type="match status" value="1"/>
</dbReference>
<dbReference type="KEGG" id="stha:NCTC11429_05223"/>
<dbReference type="NCBIfam" id="TIGR02284">
    <property type="entry name" value="PA2169 family four-helix-bundle protein"/>
    <property type="match status" value="1"/>
</dbReference>
<reference evidence="2 3" key="1">
    <citation type="submission" date="2019-05" db="EMBL/GenBank/DDBJ databases">
        <authorList>
            <consortium name="Pathogen Informatics"/>
        </authorList>
    </citation>
    <scope>NUCLEOTIDE SEQUENCE [LARGE SCALE GENOMIC DNA]</scope>
    <source>
        <strain evidence="2 3">NCTC11429</strain>
    </source>
</reference>
<dbReference type="Proteomes" id="UP000308196">
    <property type="component" value="Chromosome"/>
</dbReference>
<gene>
    <name evidence="2" type="ORF">NCTC11429_05223</name>
</gene>
<sequence>MIDAVFKVDKHKKNHMENNFNNPEIINDIIKINNDRIEGYNRAIELAHSHGLHELEPTFRQYADQSQSFIADLTPYVELEGKEPTDSTMLSGKLFRAWMGIKVSITGNDKKSLLESCEKGEDAFKATYKKVLEDDASELSPNVQNVLTMQLNKQLEAHNHIKMLRDNASL</sequence>
<evidence type="ECO:0000259" key="1">
    <source>
        <dbReference type="Pfam" id="PF09537"/>
    </source>
</evidence>
<dbReference type="InterPro" id="IPR012347">
    <property type="entry name" value="Ferritin-like"/>
</dbReference>